<evidence type="ECO:0000313" key="1">
    <source>
        <dbReference type="EMBL" id="CUU23813.1"/>
    </source>
</evidence>
<keyword evidence="2" id="KW-1185">Reference proteome</keyword>
<dbReference type="Proteomes" id="UP000059419">
    <property type="component" value="Chromosome 1"/>
</dbReference>
<name>A0A0U5L470_9GAMM</name>
<protein>
    <submittedName>
        <fullName evidence="1">Uncharacterized protein</fullName>
    </submittedName>
</protein>
<dbReference type="PATRIC" id="fig|1619313.3.peg.1638"/>
<sequence>MPEIITDLVWYPPQFPEQGRLPSQAALVGANCRKQDSEDQRFHNELCLAASMRVAPSAERSCISGCF</sequence>
<dbReference type="STRING" id="1619313.EM595_1579"/>
<gene>
    <name evidence="1" type="ORF">EM595_1579</name>
</gene>
<dbReference type="AlphaFoldDB" id="A0A0U5L470"/>
<reference evidence="2" key="1">
    <citation type="submission" date="2015-11" db="EMBL/GenBank/DDBJ databases">
        <authorList>
            <person name="Blom J."/>
        </authorList>
    </citation>
    <scope>NUCLEOTIDE SEQUENCE [LARGE SCALE GENOMIC DNA]</scope>
</reference>
<proteinExistence type="predicted"/>
<dbReference type="RefSeq" id="WP_067429994.1">
    <property type="nucleotide sequence ID" value="NZ_LN907827.1"/>
</dbReference>
<evidence type="ECO:0000313" key="2">
    <source>
        <dbReference type="Proteomes" id="UP000059419"/>
    </source>
</evidence>
<organism evidence="1 2">
    <name type="scientific">Duffyella gerundensis</name>
    <dbReference type="NCBI Taxonomy" id="1619313"/>
    <lineage>
        <taxon>Bacteria</taxon>
        <taxon>Pseudomonadati</taxon>
        <taxon>Pseudomonadota</taxon>
        <taxon>Gammaproteobacteria</taxon>
        <taxon>Enterobacterales</taxon>
        <taxon>Erwiniaceae</taxon>
        <taxon>Duffyella</taxon>
    </lineage>
</organism>
<dbReference type="KEGG" id="ege:EM595_1579"/>
<accession>A0A0U5L470</accession>
<dbReference type="EMBL" id="LN907827">
    <property type="protein sequence ID" value="CUU23813.1"/>
    <property type="molecule type" value="Genomic_DNA"/>
</dbReference>